<keyword evidence="4 13" id="KW-0479">Metal-binding</keyword>
<feature type="domain" description="C3H1-type" evidence="16">
    <location>
        <begin position="94"/>
        <end position="121"/>
    </location>
</feature>
<keyword evidence="8 12" id="KW-0694">RNA-binding</keyword>
<feature type="region of interest" description="Disordered" evidence="14">
    <location>
        <begin position="311"/>
        <end position="352"/>
    </location>
</feature>
<dbReference type="PROSITE" id="PS50103">
    <property type="entry name" value="ZF_C3H1"/>
    <property type="match status" value="1"/>
</dbReference>
<keyword evidence="10" id="KW-0539">Nucleus</keyword>
<accession>A0A2X0M6P3</accession>
<comment type="subcellular location">
    <subcellularLocation>
        <location evidence="1">Nucleus</location>
    </subcellularLocation>
</comment>
<protein>
    <submittedName>
        <fullName evidence="17">BZ3500_MvSof-1268-A1-R1_Chr3-1g05705 protein</fullName>
    </submittedName>
</protein>
<dbReference type="OrthoDB" id="10251848at2759"/>
<dbReference type="GO" id="GO:0008380">
    <property type="term" value="P:RNA splicing"/>
    <property type="evidence" value="ECO:0007669"/>
    <property type="project" value="UniProtKB-KW"/>
</dbReference>
<evidence type="ECO:0000256" key="2">
    <source>
        <dbReference type="ARBA" id="ARBA00008024"/>
    </source>
</evidence>
<dbReference type="GO" id="GO:0000974">
    <property type="term" value="C:Prp19 complex"/>
    <property type="evidence" value="ECO:0007669"/>
    <property type="project" value="TreeGrafter"/>
</dbReference>
<evidence type="ECO:0000256" key="9">
    <source>
        <dbReference type="ARBA" id="ARBA00023187"/>
    </source>
</evidence>
<dbReference type="SUPFAM" id="SSF54928">
    <property type="entry name" value="RNA-binding domain, RBD"/>
    <property type="match status" value="1"/>
</dbReference>
<keyword evidence="5" id="KW-0747">Spliceosome</keyword>
<dbReference type="Pfam" id="PF16131">
    <property type="entry name" value="Torus"/>
    <property type="match status" value="1"/>
</dbReference>
<keyword evidence="11" id="KW-0131">Cell cycle</keyword>
<dbReference type="PANTHER" id="PTHR14089">
    <property type="entry name" value="PRE-MRNA-SPLICING FACTOR RBM22"/>
    <property type="match status" value="1"/>
</dbReference>
<dbReference type="SUPFAM" id="SSF90229">
    <property type="entry name" value="CCCH zinc finger"/>
    <property type="match status" value="1"/>
</dbReference>
<dbReference type="PROSITE" id="PS50102">
    <property type="entry name" value="RRM"/>
    <property type="match status" value="1"/>
</dbReference>
<feature type="compositionally biased region" description="Low complexity" evidence="14">
    <location>
        <begin position="377"/>
        <end position="400"/>
    </location>
</feature>
<evidence type="ECO:0000256" key="12">
    <source>
        <dbReference type="PROSITE-ProRule" id="PRU00176"/>
    </source>
</evidence>
<gene>
    <name evidence="17" type="ORF">BZ3500_MVSOF-1268-A1-R1_CHR3-1G05705</name>
</gene>
<keyword evidence="7 13" id="KW-0862">Zinc</keyword>
<keyword evidence="18" id="KW-1185">Reference proteome</keyword>
<evidence type="ECO:0000256" key="8">
    <source>
        <dbReference type="ARBA" id="ARBA00022884"/>
    </source>
</evidence>
<evidence type="ECO:0000313" key="17">
    <source>
        <dbReference type="EMBL" id="SCZ98914.1"/>
    </source>
</evidence>
<sequence>MAPSPPSSSTAVVPSQQQEALVKKKKMVKRPPARRQVEVGQVVKKAPEQTGSTFNVWYHKWAGGDKYDEYNVKEKSQTRVDLKKDSGYTKADGDGTKYLCLFFARGCCPLGHECSYLHRLPPSQHELPDASLDVFGREKHSDYRDDMGGVGSFTRMNRTLYIGRLVETRDTAEMIERHFEEFGEIERSQFFLLELCSRIDSQPSTDSHPTLERLIVKILSSRGVAFVTYVSELNAQFAKEAMMHQSLDSDEILNVRWATEDPNPAAKRRNRRELEQAGEDGIAATLDPEFVRRVRELDELEGLVEPLPAEMPEIAAARDEEPDEEEEGRQNKRARIEAPPTPTTGTQNGAHDAVKAGGILSANAIDSLKYIASLRQATAAPTSKTAAPPTPANALGGLAAYGSDEESD</sequence>
<dbReference type="InterPro" id="IPR000571">
    <property type="entry name" value="Znf_CCCH"/>
</dbReference>
<dbReference type="GO" id="GO:0071007">
    <property type="term" value="C:U2-type catalytic step 2 spliceosome"/>
    <property type="evidence" value="ECO:0007669"/>
    <property type="project" value="TreeGrafter"/>
</dbReference>
<dbReference type="InterPro" id="IPR036855">
    <property type="entry name" value="Znf_CCCH_sf"/>
</dbReference>
<evidence type="ECO:0000256" key="13">
    <source>
        <dbReference type="PROSITE-ProRule" id="PRU00723"/>
    </source>
</evidence>
<keyword evidence="6 13" id="KW-0863">Zinc-finger</keyword>
<dbReference type="GO" id="GO:0071006">
    <property type="term" value="C:U2-type catalytic step 1 spliceosome"/>
    <property type="evidence" value="ECO:0007669"/>
    <property type="project" value="TreeGrafter"/>
</dbReference>
<dbReference type="Proteomes" id="UP000249723">
    <property type="component" value="Unassembled WGS sequence"/>
</dbReference>
<evidence type="ECO:0000256" key="11">
    <source>
        <dbReference type="ARBA" id="ARBA00023306"/>
    </source>
</evidence>
<evidence type="ECO:0000256" key="3">
    <source>
        <dbReference type="ARBA" id="ARBA00022664"/>
    </source>
</evidence>
<dbReference type="GO" id="GO:0008270">
    <property type="term" value="F:zinc ion binding"/>
    <property type="evidence" value="ECO:0007669"/>
    <property type="project" value="UniProtKB-KW"/>
</dbReference>
<dbReference type="AlphaFoldDB" id="A0A2X0M6P3"/>
<dbReference type="PANTHER" id="PTHR14089:SF2">
    <property type="entry name" value="PRE-MRNA-SPLICING FACTOR CWC2"/>
    <property type="match status" value="1"/>
</dbReference>
<feature type="domain" description="RRM" evidence="15">
    <location>
        <begin position="158"/>
        <end position="260"/>
    </location>
</feature>
<dbReference type="InterPro" id="IPR012677">
    <property type="entry name" value="Nucleotide-bd_a/b_plait_sf"/>
</dbReference>
<feature type="compositionally biased region" description="Basic residues" evidence="14">
    <location>
        <begin position="23"/>
        <end position="33"/>
    </location>
</feature>
<evidence type="ECO:0000313" key="18">
    <source>
        <dbReference type="Proteomes" id="UP000249723"/>
    </source>
</evidence>
<dbReference type="GO" id="GO:0036002">
    <property type="term" value="F:pre-mRNA binding"/>
    <property type="evidence" value="ECO:0007669"/>
    <property type="project" value="TreeGrafter"/>
</dbReference>
<evidence type="ECO:0000256" key="10">
    <source>
        <dbReference type="ARBA" id="ARBA00023242"/>
    </source>
</evidence>
<evidence type="ECO:0000256" key="7">
    <source>
        <dbReference type="ARBA" id="ARBA00022833"/>
    </source>
</evidence>
<evidence type="ECO:0000256" key="5">
    <source>
        <dbReference type="ARBA" id="ARBA00022728"/>
    </source>
</evidence>
<dbReference type="InterPro" id="IPR039171">
    <property type="entry name" value="Cwc2/Slt11"/>
</dbReference>
<feature type="region of interest" description="Disordered" evidence="14">
    <location>
        <begin position="377"/>
        <end position="408"/>
    </location>
</feature>
<evidence type="ECO:0000256" key="1">
    <source>
        <dbReference type="ARBA" id="ARBA00004123"/>
    </source>
</evidence>
<evidence type="ECO:0000256" key="14">
    <source>
        <dbReference type="SAM" id="MobiDB-lite"/>
    </source>
</evidence>
<dbReference type="STRING" id="289078.A0A2X0M6P3"/>
<feature type="zinc finger region" description="C3H1-type" evidence="13">
    <location>
        <begin position="94"/>
        <end position="121"/>
    </location>
</feature>
<evidence type="ECO:0000259" key="16">
    <source>
        <dbReference type="PROSITE" id="PS50103"/>
    </source>
</evidence>
<dbReference type="GO" id="GO:0017070">
    <property type="term" value="F:U6 snRNA binding"/>
    <property type="evidence" value="ECO:0007669"/>
    <property type="project" value="TreeGrafter"/>
</dbReference>
<name>A0A2X0M6P3_9BASI</name>
<organism evidence="17 18">
    <name type="scientific">Microbotryum saponariae</name>
    <dbReference type="NCBI Taxonomy" id="289078"/>
    <lineage>
        <taxon>Eukaryota</taxon>
        <taxon>Fungi</taxon>
        <taxon>Dikarya</taxon>
        <taxon>Basidiomycota</taxon>
        <taxon>Pucciniomycotina</taxon>
        <taxon>Microbotryomycetes</taxon>
        <taxon>Microbotryales</taxon>
        <taxon>Microbotryaceae</taxon>
        <taxon>Microbotryum</taxon>
    </lineage>
</organism>
<feature type="region of interest" description="Disordered" evidence="14">
    <location>
        <begin position="1"/>
        <end position="38"/>
    </location>
</feature>
<proteinExistence type="inferred from homology"/>
<reference evidence="18" key="1">
    <citation type="submission" date="2016-10" db="EMBL/GenBank/DDBJ databases">
        <authorList>
            <person name="Jeantristanb JTB J.-T."/>
            <person name="Ricardo R."/>
        </authorList>
    </citation>
    <scope>NUCLEOTIDE SEQUENCE [LARGE SCALE GENOMIC DNA]</scope>
</reference>
<keyword evidence="3" id="KW-0507">mRNA processing</keyword>
<dbReference type="EMBL" id="FMWP01000096">
    <property type="protein sequence ID" value="SCZ98914.1"/>
    <property type="molecule type" value="Genomic_DNA"/>
</dbReference>
<dbReference type="InterPro" id="IPR035979">
    <property type="entry name" value="RBD_domain_sf"/>
</dbReference>
<keyword evidence="9" id="KW-0508">mRNA splicing</keyword>
<evidence type="ECO:0000259" key="15">
    <source>
        <dbReference type="PROSITE" id="PS50102"/>
    </source>
</evidence>
<evidence type="ECO:0000256" key="4">
    <source>
        <dbReference type="ARBA" id="ARBA00022723"/>
    </source>
</evidence>
<dbReference type="InterPro" id="IPR032297">
    <property type="entry name" value="Torus"/>
</dbReference>
<dbReference type="Gene3D" id="3.30.70.330">
    <property type="match status" value="1"/>
</dbReference>
<dbReference type="InterPro" id="IPR000504">
    <property type="entry name" value="RRM_dom"/>
</dbReference>
<dbReference type="GO" id="GO:0006397">
    <property type="term" value="P:mRNA processing"/>
    <property type="evidence" value="ECO:0007669"/>
    <property type="project" value="UniProtKB-KW"/>
</dbReference>
<evidence type="ECO:0000256" key="6">
    <source>
        <dbReference type="ARBA" id="ARBA00022771"/>
    </source>
</evidence>
<comment type="similarity">
    <text evidence="2">Belongs to the RRM CWC2 family.</text>
</comment>